<accession>A0A1M7Y0N5</accession>
<dbReference type="EMBL" id="FRFD01000003">
    <property type="protein sequence ID" value="SHO45227.1"/>
    <property type="molecule type" value="Genomic_DNA"/>
</dbReference>
<evidence type="ECO:0000313" key="2">
    <source>
        <dbReference type="Proteomes" id="UP000184612"/>
    </source>
</evidence>
<gene>
    <name evidence="1" type="ORF">SAMN02745217_00879</name>
</gene>
<name>A0A1M7Y0N5_9FIRM</name>
<protein>
    <submittedName>
        <fullName evidence="1">Uncharacterized protein</fullName>
    </submittedName>
</protein>
<sequence length="375" mass="42827">MTVIDAIEKDTQAYLLLSLIAVSGELPASQIPRLVGSVSYGEKLFTSLRDKKLIRTFYKDKLRGHRLTAKAKELLLAEEKERFAFFLTGNTDTNIVRSEVPRRLRLHRVAEATVTMRNAGVSIFRDEKPDVFYPEGTILSEPLTIEKAAFYNSREIKELGDEVVKVRGARTVGILLTARDLYVTYNTADALMKWEYKSEMRTKALVKQVLCYQRLPNQYHAENVKGLVLGESMEMAYQLLTSTGGTRRSYFVLDGNYDSFLFLTNDHAGEVLLRLLCDSEKHDELHQMLMGGLYPPHTAMLIENDAVDEQGNPVLFAYFCDMPRITRFSAALNLQGKTGTLICFDFQKEVLQRFCGTQIQIQTIDLNKFERRFFP</sequence>
<organism evidence="1 2">
    <name type="scientific">Anaerocolumna xylanovorans DSM 12503</name>
    <dbReference type="NCBI Taxonomy" id="1121345"/>
    <lineage>
        <taxon>Bacteria</taxon>
        <taxon>Bacillati</taxon>
        <taxon>Bacillota</taxon>
        <taxon>Clostridia</taxon>
        <taxon>Lachnospirales</taxon>
        <taxon>Lachnospiraceae</taxon>
        <taxon>Anaerocolumna</taxon>
    </lineage>
</organism>
<keyword evidence="2" id="KW-1185">Reference proteome</keyword>
<dbReference type="STRING" id="1121345.SAMN02745217_00879"/>
<dbReference type="AlphaFoldDB" id="A0A1M7Y0N5"/>
<reference evidence="1 2" key="1">
    <citation type="submission" date="2016-12" db="EMBL/GenBank/DDBJ databases">
        <authorList>
            <person name="Song W.-J."/>
            <person name="Kurnit D.M."/>
        </authorList>
    </citation>
    <scope>NUCLEOTIDE SEQUENCE [LARGE SCALE GENOMIC DNA]</scope>
    <source>
        <strain evidence="1 2">DSM 12503</strain>
    </source>
</reference>
<proteinExistence type="predicted"/>
<evidence type="ECO:0000313" key="1">
    <source>
        <dbReference type="EMBL" id="SHO45227.1"/>
    </source>
</evidence>
<dbReference type="RefSeq" id="WP_242952310.1">
    <property type="nucleotide sequence ID" value="NZ_FRFD01000003.1"/>
</dbReference>
<dbReference type="Proteomes" id="UP000184612">
    <property type="component" value="Unassembled WGS sequence"/>
</dbReference>